<protein>
    <submittedName>
        <fullName evidence="1">Uncharacterized protein</fullName>
    </submittedName>
</protein>
<sequence>MGIAVCNLEVVRDHASVDRYSAIRLHIDLPIEPSQFLKFHELLDGRNWLEVENILARQYPQYALMLKSWIEACRLRADNGGHHANALVPGP</sequence>
<proteinExistence type="predicted"/>
<dbReference type="EMBL" id="MLJW01004480">
    <property type="protein sequence ID" value="OIQ69889.1"/>
    <property type="molecule type" value="Genomic_DNA"/>
</dbReference>
<name>A0A1J5PE29_9ZZZZ</name>
<accession>A0A1J5PE29</accession>
<gene>
    <name evidence="1" type="ORF">GALL_485040</name>
</gene>
<dbReference type="AlphaFoldDB" id="A0A1J5PE29"/>
<comment type="caution">
    <text evidence="1">The sequence shown here is derived from an EMBL/GenBank/DDBJ whole genome shotgun (WGS) entry which is preliminary data.</text>
</comment>
<evidence type="ECO:0000313" key="1">
    <source>
        <dbReference type="EMBL" id="OIQ69889.1"/>
    </source>
</evidence>
<organism evidence="1">
    <name type="scientific">mine drainage metagenome</name>
    <dbReference type="NCBI Taxonomy" id="410659"/>
    <lineage>
        <taxon>unclassified sequences</taxon>
        <taxon>metagenomes</taxon>
        <taxon>ecological metagenomes</taxon>
    </lineage>
</organism>
<reference evidence="1" key="1">
    <citation type="submission" date="2016-10" db="EMBL/GenBank/DDBJ databases">
        <title>Sequence of Gallionella enrichment culture.</title>
        <authorList>
            <person name="Poehlein A."/>
            <person name="Muehling M."/>
            <person name="Daniel R."/>
        </authorList>
    </citation>
    <scope>NUCLEOTIDE SEQUENCE</scope>
</reference>